<proteinExistence type="predicted"/>
<gene>
    <name evidence="1" type="ORF">IAA86_04230</name>
</gene>
<dbReference type="Proteomes" id="UP000886865">
    <property type="component" value="Unassembled WGS sequence"/>
</dbReference>
<reference evidence="1" key="2">
    <citation type="journal article" date="2021" name="PeerJ">
        <title>Extensive microbial diversity within the chicken gut microbiome revealed by metagenomics and culture.</title>
        <authorList>
            <person name="Gilroy R."/>
            <person name="Ravi A."/>
            <person name="Getino M."/>
            <person name="Pursley I."/>
            <person name="Horton D.L."/>
            <person name="Alikhan N.F."/>
            <person name="Baker D."/>
            <person name="Gharbi K."/>
            <person name="Hall N."/>
            <person name="Watson M."/>
            <person name="Adriaenssens E.M."/>
            <person name="Foster-Nyarko E."/>
            <person name="Jarju S."/>
            <person name="Secka A."/>
            <person name="Antonio M."/>
            <person name="Oren A."/>
            <person name="Chaudhuri R.R."/>
            <person name="La Ragione R."/>
            <person name="Hildebrand F."/>
            <person name="Pallen M.J."/>
        </authorList>
    </citation>
    <scope>NUCLEOTIDE SEQUENCE</scope>
    <source>
        <strain evidence="1">CHK152-2871</strain>
    </source>
</reference>
<name>A0A9D1JXN1_9BACT</name>
<dbReference type="EMBL" id="DVJQ01000036">
    <property type="protein sequence ID" value="HIS74211.1"/>
    <property type="molecule type" value="Genomic_DNA"/>
</dbReference>
<dbReference type="Pfam" id="PF14337">
    <property type="entry name" value="Abi_alpha"/>
    <property type="match status" value="1"/>
</dbReference>
<comment type="caution">
    <text evidence="1">The sequence shown here is derived from an EMBL/GenBank/DDBJ whole genome shotgun (WGS) entry which is preliminary data.</text>
</comment>
<dbReference type="Gene3D" id="3.30.110.190">
    <property type="match status" value="1"/>
</dbReference>
<reference evidence="1" key="1">
    <citation type="submission" date="2020-10" db="EMBL/GenBank/DDBJ databases">
        <authorList>
            <person name="Gilroy R."/>
        </authorList>
    </citation>
    <scope>NUCLEOTIDE SEQUENCE</scope>
    <source>
        <strain evidence="1">CHK152-2871</strain>
    </source>
</reference>
<sequence length="243" mass="28041">MDDKLSKLIPIDKIYDDLAQPAVHEIGEMLHNTTKVARFLWAPIDYLAKQQDRFQNYLKRISEKVEEDNLIETSPRIVGEVFEALKYSEQQSILTELFLNLLARSIDKKTQDKCHPAFPNIIKQLSPDEAVILFYLKQKIFELKQHSKLDTEKMLFISNDIIYNNFPTDTLMNPANFFIYMNHLHSLNLAGIWQKGNQIPTGSNGKQDGVDIYNEIKLTEFGKLFAEAVIPNDITSFCDVLTK</sequence>
<protein>
    <submittedName>
        <fullName evidence="1">DUF4393 domain-containing protein</fullName>
    </submittedName>
</protein>
<dbReference type="InterPro" id="IPR025506">
    <property type="entry name" value="Abi_alpha"/>
</dbReference>
<organism evidence="1 2">
    <name type="scientific">Candidatus Galligastranaerophilus intestinavium</name>
    <dbReference type="NCBI Taxonomy" id="2840836"/>
    <lineage>
        <taxon>Bacteria</taxon>
        <taxon>Candidatus Galligastranaerophilus</taxon>
    </lineage>
</organism>
<dbReference type="AlphaFoldDB" id="A0A9D1JXN1"/>
<evidence type="ECO:0000313" key="1">
    <source>
        <dbReference type="EMBL" id="HIS74211.1"/>
    </source>
</evidence>
<accession>A0A9D1JXN1</accession>
<evidence type="ECO:0000313" key="2">
    <source>
        <dbReference type="Proteomes" id="UP000886865"/>
    </source>
</evidence>